<proteinExistence type="predicted"/>
<dbReference type="OrthoDB" id="10283443at2759"/>
<keyword evidence="1" id="KW-1133">Transmembrane helix</keyword>
<dbReference type="RefSeq" id="XP_055860738.1">
    <property type="nucleotide sequence ID" value="XM_056004763.1"/>
</dbReference>
<dbReference type="RefSeq" id="XP_055860736.1">
    <property type="nucleotide sequence ID" value="XM_056004761.1"/>
</dbReference>
<dbReference type="AlphaFoldDB" id="A0A9W2YD93"/>
<dbReference type="GeneID" id="106068180"/>
<evidence type="ECO:0000313" key="5">
    <source>
        <dbReference type="RefSeq" id="XP_055860737.1"/>
    </source>
</evidence>
<feature type="transmembrane region" description="Helical" evidence="1">
    <location>
        <begin position="179"/>
        <end position="198"/>
    </location>
</feature>
<keyword evidence="1" id="KW-0812">Transmembrane</keyword>
<name>A0A9W2YD93_BIOGL</name>
<evidence type="ECO:0000313" key="4">
    <source>
        <dbReference type="RefSeq" id="XP_055860736.1"/>
    </source>
</evidence>
<evidence type="ECO:0000256" key="2">
    <source>
        <dbReference type="SAM" id="SignalP"/>
    </source>
</evidence>
<evidence type="ECO:0000313" key="6">
    <source>
        <dbReference type="RefSeq" id="XP_055860738.1"/>
    </source>
</evidence>
<sequence>MIVSLAISLVVLLPLSLEQGPELRPQLNLHFLDPNPNADPESYDVDIETQLNYLFYTLTCKASDNEVIVRVTPSAQTTEFVDKDVQLGSTMPDVQSCFLHGQAPSVNCSKFEYCETSNVCDISLLSACLPADGASSWDRTQYIDLALTLRQKQLYVLRCLALCGDRLPSGASLRRLDDFVLITFAVAFTFKTFGIGVVQRHLEW</sequence>
<gene>
    <name evidence="4 5 6" type="primary">LOC106068180</name>
</gene>
<feature type="chain" id="PRO_5044702339" evidence="2">
    <location>
        <begin position="19"/>
        <end position="204"/>
    </location>
</feature>
<keyword evidence="3" id="KW-1185">Reference proteome</keyword>
<keyword evidence="2" id="KW-0732">Signal</keyword>
<dbReference type="RefSeq" id="XP_055860737.1">
    <property type="nucleotide sequence ID" value="XM_056004762.1"/>
</dbReference>
<feature type="signal peptide" evidence="2">
    <location>
        <begin position="1"/>
        <end position="18"/>
    </location>
</feature>
<organism evidence="3 4">
    <name type="scientific">Biomphalaria glabrata</name>
    <name type="common">Bloodfluke planorb</name>
    <name type="synonym">Freshwater snail</name>
    <dbReference type="NCBI Taxonomy" id="6526"/>
    <lineage>
        <taxon>Eukaryota</taxon>
        <taxon>Metazoa</taxon>
        <taxon>Spiralia</taxon>
        <taxon>Lophotrochozoa</taxon>
        <taxon>Mollusca</taxon>
        <taxon>Gastropoda</taxon>
        <taxon>Heterobranchia</taxon>
        <taxon>Euthyneura</taxon>
        <taxon>Panpulmonata</taxon>
        <taxon>Hygrophila</taxon>
        <taxon>Lymnaeoidea</taxon>
        <taxon>Planorbidae</taxon>
        <taxon>Biomphalaria</taxon>
    </lineage>
</organism>
<evidence type="ECO:0000256" key="1">
    <source>
        <dbReference type="SAM" id="Phobius"/>
    </source>
</evidence>
<accession>A0A9W2YD93</accession>
<keyword evidence="1" id="KW-0472">Membrane</keyword>
<dbReference type="Proteomes" id="UP001165740">
    <property type="component" value="Chromosome 11"/>
</dbReference>
<evidence type="ECO:0000313" key="3">
    <source>
        <dbReference type="Proteomes" id="UP001165740"/>
    </source>
</evidence>
<protein>
    <submittedName>
        <fullName evidence="4 5">Uncharacterized protein LOC106068180</fullName>
    </submittedName>
</protein>
<reference evidence="4 5" key="1">
    <citation type="submission" date="2025-04" db="UniProtKB">
        <authorList>
            <consortium name="RefSeq"/>
        </authorList>
    </citation>
    <scope>IDENTIFICATION</scope>
</reference>